<dbReference type="Proteomes" id="UP000440096">
    <property type="component" value="Unassembled WGS sequence"/>
</dbReference>
<feature type="transmembrane region" description="Helical" evidence="7">
    <location>
        <begin position="108"/>
        <end position="128"/>
    </location>
</feature>
<feature type="transmembrane region" description="Helical" evidence="7">
    <location>
        <begin position="200"/>
        <end position="221"/>
    </location>
</feature>
<reference evidence="9 10" key="1">
    <citation type="submission" date="2019-11" db="EMBL/GenBank/DDBJ databases">
        <title>Draft genome of Amycolatopsis RM579.</title>
        <authorList>
            <person name="Duangmal K."/>
            <person name="Mingma R."/>
        </authorList>
    </citation>
    <scope>NUCLEOTIDE SEQUENCE [LARGE SCALE GENOMIC DNA]</scope>
    <source>
        <strain evidence="9 10">RM579</strain>
    </source>
</reference>
<dbReference type="RefSeq" id="WP_154759961.1">
    <property type="nucleotide sequence ID" value="NZ_WMBA01000055.1"/>
</dbReference>
<dbReference type="SUPFAM" id="SSF49464">
    <property type="entry name" value="Carboxypeptidase regulatory domain-like"/>
    <property type="match status" value="2"/>
</dbReference>
<dbReference type="EMBL" id="WMBA01000055">
    <property type="protein sequence ID" value="MTD57848.1"/>
    <property type="molecule type" value="Genomic_DNA"/>
</dbReference>
<dbReference type="CDD" id="cd17321">
    <property type="entry name" value="MFS_MMR_MDR_like"/>
    <property type="match status" value="1"/>
</dbReference>
<keyword evidence="2" id="KW-0813">Transport</keyword>
<comment type="subcellular location">
    <subcellularLocation>
        <location evidence="1">Cell membrane</location>
        <topology evidence="1">Multi-pass membrane protein</topology>
    </subcellularLocation>
</comment>
<feature type="transmembrane region" description="Helical" evidence="7">
    <location>
        <begin position="350"/>
        <end position="371"/>
    </location>
</feature>
<dbReference type="SUPFAM" id="SSF103473">
    <property type="entry name" value="MFS general substrate transporter"/>
    <property type="match status" value="2"/>
</dbReference>
<dbReference type="InterPro" id="IPR020846">
    <property type="entry name" value="MFS_dom"/>
</dbReference>
<evidence type="ECO:0000256" key="2">
    <source>
        <dbReference type="ARBA" id="ARBA00022448"/>
    </source>
</evidence>
<keyword evidence="10" id="KW-1185">Reference proteome</keyword>
<evidence type="ECO:0000256" key="1">
    <source>
        <dbReference type="ARBA" id="ARBA00004651"/>
    </source>
</evidence>
<keyword evidence="4 7" id="KW-0812">Transmembrane</keyword>
<dbReference type="SUPFAM" id="SSF49478">
    <property type="entry name" value="Cna protein B-type domain"/>
    <property type="match status" value="1"/>
</dbReference>
<dbReference type="Pfam" id="PF07690">
    <property type="entry name" value="MFS_1"/>
    <property type="match status" value="1"/>
</dbReference>
<dbReference type="InterPro" id="IPR011701">
    <property type="entry name" value="MFS"/>
</dbReference>
<comment type="caution">
    <text evidence="9">The sequence shown here is derived from an EMBL/GenBank/DDBJ whole genome shotgun (WGS) entry which is preliminary data.</text>
</comment>
<dbReference type="PANTHER" id="PTHR42718">
    <property type="entry name" value="MAJOR FACILITATOR SUPERFAMILY MULTIDRUG TRANSPORTER MFSC"/>
    <property type="match status" value="1"/>
</dbReference>
<feature type="transmembrane region" description="Helical" evidence="7">
    <location>
        <begin position="307"/>
        <end position="330"/>
    </location>
</feature>
<feature type="transmembrane region" description="Helical" evidence="7">
    <location>
        <begin position="77"/>
        <end position="96"/>
    </location>
</feature>
<feature type="transmembrane region" description="Helical" evidence="7">
    <location>
        <begin position="266"/>
        <end position="286"/>
    </location>
</feature>
<feature type="transmembrane region" description="Helical" evidence="7">
    <location>
        <begin position="134"/>
        <end position="158"/>
    </location>
</feature>
<dbReference type="AlphaFoldDB" id="A0A6N7Z0N7"/>
<feature type="transmembrane region" description="Helical" evidence="7">
    <location>
        <begin position="233"/>
        <end position="254"/>
    </location>
</feature>
<evidence type="ECO:0000256" key="4">
    <source>
        <dbReference type="ARBA" id="ARBA00022692"/>
    </source>
</evidence>
<evidence type="ECO:0000313" key="9">
    <source>
        <dbReference type="EMBL" id="MTD57848.1"/>
    </source>
</evidence>
<feature type="transmembrane region" description="Helical" evidence="7">
    <location>
        <begin position="403"/>
        <end position="421"/>
    </location>
</feature>
<gene>
    <name evidence="9" type="ORF">GKO32_28280</name>
</gene>
<dbReference type="Gene3D" id="1.20.1250.20">
    <property type="entry name" value="MFS general substrate transporter like domains"/>
    <property type="match status" value="2"/>
</dbReference>
<dbReference type="GO" id="GO:0022857">
    <property type="term" value="F:transmembrane transporter activity"/>
    <property type="evidence" value="ECO:0007669"/>
    <property type="project" value="InterPro"/>
</dbReference>
<dbReference type="InterPro" id="IPR008969">
    <property type="entry name" value="CarboxyPept-like_regulatory"/>
</dbReference>
<keyword evidence="3" id="KW-1003">Cell membrane</keyword>
<feature type="transmembrane region" description="Helical" evidence="7">
    <location>
        <begin position="378"/>
        <end position="397"/>
    </location>
</feature>
<dbReference type="InterPro" id="IPR036259">
    <property type="entry name" value="MFS_trans_sf"/>
</dbReference>
<feature type="transmembrane region" description="Helical" evidence="7">
    <location>
        <begin position="551"/>
        <end position="570"/>
    </location>
</feature>
<evidence type="ECO:0000256" key="6">
    <source>
        <dbReference type="ARBA" id="ARBA00023136"/>
    </source>
</evidence>
<accession>A0A6N7Z0N7</accession>
<evidence type="ECO:0000256" key="7">
    <source>
        <dbReference type="SAM" id="Phobius"/>
    </source>
</evidence>
<dbReference type="GO" id="GO:0005886">
    <property type="term" value="C:plasma membrane"/>
    <property type="evidence" value="ECO:0007669"/>
    <property type="project" value="UniProtKB-SubCell"/>
</dbReference>
<feature type="domain" description="Major facilitator superfamily (MFS) profile" evidence="8">
    <location>
        <begin position="36"/>
        <end position="511"/>
    </location>
</feature>
<name>A0A6N7Z0N7_9PSEU</name>
<organism evidence="9 10">
    <name type="scientific">Amycolatopsis pithecellobii</name>
    <dbReference type="NCBI Taxonomy" id="664692"/>
    <lineage>
        <taxon>Bacteria</taxon>
        <taxon>Bacillati</taxon>
        <taxon>Actinomycetota</taxon>
        <taxon>Actinomycetes</taxon>
        <taxon>Pseudonocardiales</taxon>
        <taxon>Pseudonocardiaceae</taxon>
        <taxon>Amycolatopsis</taxon>
    </lineage>
</organism>
<sequence length="862" mass="89657">MEVPSAQQPVDATVGNHRHQRTWSVEELGPRYKWIALSNTTLGMLMATINSSIVLIALPDIFRGIHINPLEPANTSYLLWMMMGFLVVTAVLVVGFGRLGDMYGRVRMYNLGFAVFAVSSVLLAVTWMDGSTAAIWLIGWRVVQGIGGAFLMANSSAILTDAFPLKQRGLALGINGVAAIAGSFLGLVIGGLLGPVDWRLVFLVSVPFGVFGTIWAYLKLHDTSERHRAKMDWWGNITFAVGLIAVLVGITYGIQPYGGHTMGWTSPFVLSCLIGGVAVLLVFAFIETKVANPLFNLGLFKIRAYTFGNAANLLASLGRGGLQFILIIWLQGIWLPQHGYSFEQTPLWAGIYMLPMTIGFLVAAPISGVITDRVGGRALATVGMVATAVSFLLLEILPVNFNYWAFAAILLLNGLGMGLFASPNRADIMNSLPANARGAGAGMTATFQNSSMVLSIGFFFSLMIAGLAANLPTALTQGLTAHGVPADAANGIAQLPPVGVLFAAFLGYNPIQQLLGPVLGQLPPDQATFLTGRSFFPNLISGPFSDGLTEAFWFAIIVSLVAAVCSWLVGKPKPAVDVPRESVGAELAAEAGELVDETPAPVAKPSGGISGHLRTPAGAGVHGAVITVTGIDGVQIGRARADEAGGYALDGVGPGTYTLIVTAPGFQPAAASVSVNGVGAVHDFVILGGGVVAGTVRRSGGPAIGETTVLATDTNGQVVGQTTTAHDGKFLLTGLPAGEVTITADVEGHHPHAVTVLAGAAHPAEVELLVEAFGVLHGTVTGPDGNGLPNATVTVNDSQGRPVATTLSGPGGQYELRDLEPGEYTVVTTLYEPAVRQVDLTTGESADVDLDLSTGARADAAS</sequence>
<protein>
    <submittedName>
        <fullName evidence="9">MFS transporter</fullName>
    </submittedName>
</protein>
<feature type="transmembrane region" description="Helical" evidence="7">
    <location>
        <begin position="170"/>
        <end position="194"/>
    </location>
</feature>
<dbReference type="PROSITE" id="PS50850">
    <property type="entry name" value="MFS"/>
    <property type="match status" value="1"/>
</dbReference>
<evidence type="ECO:0000256" key="5">
    <source>
        <dbReference type="ARBA" id="ARBA00022989"/>
    </source>
</evidence>
<feature type="transmembrane region" description="Helical" evidence="7">
    <location>
        <begin position="452"/>
        <end position="471"/>
    </location>
</feature>
<evidence type="ECO:0000256" key="3">
    <source>
        <dbReference type="ARBA" id="ARBA00022475"/>
    </source>
</evidence>
<evidence type="ECO:0000259" key="8">
    <source>
        <dbReference type="PROSITE" id="PS50850"/>
    </source>
</evidence>
<keyword evidence="6 7" id="KW-0472">Membrane</keyword>
<evidence type="ECO:0000313" key="10">
    <source>
        <dbReference type="Proteomes" id="UP000440096"/>
    </source>
</evidence>
<dbReference type="PANTHER" id="PTHR42718:SF46">
    <property type="entry name" value="BLR6921 PROTEIN"/>
    <property type="match status" value="1"/>
</dbReference>
<proteinExistence type="predicted"/>
<feature type="transmembrane region" description="Helical" evidence="7">
    <location>
        <begin position="34"/>
        <end position="57"/>
    </location>
</feature>
<dbReference type="Pfam" id="PF13620">
    <property type="entry name" value="CarboxypepD_reg"/>
    <property type="match status" value="3"/>
</dbReference>
<dbReference type="Gene3D" id="2.60.40.1120">
    <property type="entry name" value="Carboxypeptidase-like, regulatory domain"/>
    <property type="match status" value="3"/>
</dbReference>
<dbReference type="OrthoDB" id="102502at2"/>
<keyword evidence="5 7" id="KW-1133">Transmembrane helix</keyword>